<reference evidence="3" key="1">
    <citation type="submission" date="2022-01" db="EMBL/GenBank/DDBJ databases">
        <title>Nocardioidaceae gen. sp. A5X3R13.</title>
        <authorList>
            <person name="Lopez Marin M.A."/>
            <person name="Uhlik O."/>
        </authorList>
    </citation>
    <scope>NUCLEOTIDE SEQUENCE</scope>
    <source>
        <strain evidence="3">A5X3R13</strain>
    </source>
</reference>
<evidence type="ECO:0000313" key="4">
    <source>
        <dbReference type="Proteomes" id="UP001164390"/>
    </source>
</evidence>
<dbReference type="EMBL" id="CP094970">
    <property type="protein sequence ID" value="UYM05635.1"/>
    <property type="molecule type" value="Genomic_DNA"/>
</dbReference>
<keyword evidence="4" id="KW-1185">Reference proteome</keyword>
<evidence type="ECO:0000256" key="1">
    <source>
        <dbReference type="SAM" id="Phobius"/>
    </source>
</evidence>
<organism evidence="3 4">
    <name type="scientific">Solicola gregarius</name>
    <dbReference type="NCBI Taxonomy" id="2908642"/>
    <lineage>
        <taxon>Bacteria</taxon>
        <taxon>Bacillati</taxon>
        <taxon>Actinomycetota</taxon>
        <taxon>Actinomycetes</taxon>
        <taxon>Propionibacteriales</taxon>
        <taxon>Nocardioidaceae</taxon>
        <taxon>Solicola</taxon>
    </lineage>
</organism>
<feature type="domain" description="DUF7144" evidence="2">
    <location>
        <begin position="28"/>
        <end position="141"/>
    </location>
</feature>
<dbReference type="InterPro" id="IPR055568">
    <property type="entry name" value="DUF7144"/>
</dbReference>
<evidence type="ECO:0000259" key="2">
    <source>
        <dbReference type="Pfam" id="PF23636"/>
    </source>
</evidence>
<feature type="transmembrane region" description="Helical" evidence="1">
    <location>
        <begin position="71"/>
        <end position="90"/>
    </location>
</feature>
<dbReference type="KEGG" id="sgrg:L0C25_00685"/>
<name>A0AA46TI15_9ACTN</name>
<dbReference type="RefSeq" id="WP_271634454.1">
    <property type="nucleotide sequence ID" value="NZ_CP094970.1"/>
</dbReference>
<keyword evidence="1" id="KW-0472">Membrane</keyword>
<dbReference type="Proteomes" id="UP001164390">
    <property type="component" value="Chromosome"/>
</dbReference>
<dbReference type="Pfam" id="PF23636">
    <property type="entry name" value="DUF7144"/>
    <property type="match status" value="1"/>
</dbReference>
<feature type="transmembrane region" description="Helical" evidence="1">
    <location>
        <begin position="23"/>
        <end position="51"/>
    </location>
</feature>
<protein>
    <recommendedName>
        <fullName evidence="2">DUF7144 domain-containing protein</fullName>
    </recommendedName>
</protein>
<dbReference type="AlphaFoldDB" id="A0AA46TI15"/>
<keyword evidence="1" id="KW-0812">Transmembrane</keyword>
<sequence>MSEQTTSNYHDAGQRQAPPPSGWATGFIMFAGVMMIMAGGFQSLVGLAALIKDDFYVSTPNYLLEFDPTNWGWIHLLMGLLVLFAGFAVLNGRVWGRTIGVILAVLSALVNFAFIPYYPFWSILVIAVDIFVIWALTAHGRDITR</sequence>
<evidence type="ECO:0000313" key="3">
    <source>
        <dbReference type="EMBL" id="UYM05635.1"/>
    </source>
</evidence>
<gene>
    <name evidence="3" type="ORF">L0C25_00685</name>
</gene>
<accession>A0AA46TI15</accession>
<proteinExistence type="predicted"/>
<feature type="transmembrane region" description="Helical" evidence="1">
    <location>
        <begin position="120"/>
        <end position="138"/>
    </location>
</feature>
<keyword evidence="1" id="KW-1133">Transmembrane helix</keyword>
<feature type="transmembrane region" description="Helical" evidence="1">
    <location>
        <begin position="97"/>
        <end position="114"/>
    </location>
</feature>